<comment type="caution">
    <text evidence="1">The sequence shown here is derived from an EMBL/GenBank/DDBJ whole genome shotgun (WGS) entry which is preliminary data.</text>
</comment>
<sequence>MTQEPQQTPIANEQFDLVSALYHLMEGSQTYGTYIKDAEQANDQEVVQCFRNIKQQSEKDIEKLRGLVAQRLSKSSQPS</sequence>
<evidence type="ECO:0008006" key="3">
    <source>
        <dbReference type="Google" id="ProtNLM"/>
    </source>
</evidence>
<dbReference type="Proteomes" id="UP001344906">
    <property type="component" value="Unassembled WGS sequence"/>
</dbReference>
<accession>A0ABQ6G3I6</accession>
<protein>
    <recommendedName>
        <fullName evidence="3">DUF2383 domain-containing protein</fullName>
    </recommendedName>
</protein>
<name>A0ABQ6G3I6_9CHLR</name>
<keyword evidence="2" id="KW-1185">Reference proteome</keyword>
<dbReference type="EMBL" id="BSRI01000002">
    <property type="protein sequence ID" value="GLV61091.1"/>
    <property type="molecule type" value="Genomic_DNA"/>
</dbReference>
<dbReference type="RefSeq" id="WP_338258377.1">
    <property type="nucleotide sequence ID" value="NZ_BSRI01000002.1"/>
</dbReference>
<reference evidence="1 2" key="1">
    <citation type="submission" date="2023-02" db="EMBL/GenBank/DDBJ databases">
        <title>Dictyobacter halimunensis sp. nov., a new member of the class Ktedonobacteria from forest soil in a geothermal area.</title>
        <authorList>
            <person name="Rachmania M.K."/>
            <person name="Ningsih F."/>
            <person name="Sakai Y."/>
            <person name="Yabe S."/>
            <person name="Yokota A."/>
            <person name="Sjamsuridzal W."/>
        </authorList>
    </citation>
    <scope>NUCLEOTIDE SEQUENCE [LARGE SCALE GENOMIC DNA]</scope>
    <source>
        <strain evidence="1 2">S3.2.2.5</strain>
    </source>
</reference>
<proteinExistence type="predicted"/>
<organism evidence="1 2">
    <name type="scientific">Dictyobacter halimunensis</name>
    <dbReference type="NCBI Taxonomy" id="3026934"/>
    <lineage>
        <taxon>Bacteria</taxon>
        <taxon>Bacillati</taxon>
        <taxon>Chloroflexota</taxon>
        <taxon>Ktedonobacteria</taxon>
        <taxon>Ktedonobacterales</taxon>
        <taxon>Dictyobacteraceae</taxon>
        <taxon>Dictyobacter</taxon>
    </lineage>
</organism>
<gene>
    <name evidence="1" type="ORF">KDH_79080</name>
</gene>
<evidence type="ECO:0000313" key="2">
    <source>
        <dbReference type="Proteomes" id="UP001344906"/>
    </source>
</evidence>
<evidence type="ECO:0000313" key="1">
    <source>
        <dbReference type="EMBL" id="GLV61091.1"/>
    </source>
</evidence>